<keyword evidence="3" id="KW-1185">Reference proteome</keyword>
<dbReference type="OrthoDB" id="7289984at2759"/>
<reference evidence="2" key="1">
    <citation type="submission" date="2021-04" db="EMBL/GenBank/DDBJ databases">
        <authorList>
            <consortium name="Wellcome Sanger Institute Data Sharing"/>
        </authorList>
    </citation>
    <scope>NUCLEOTIDE SEQUENCE [LARGE SCALE GENOMIC DNA]</scope>
</reference>
<dbReference type="PANTHER" id="PTHR43544">
    <property type="entry name" value="SHORT-CHAIN DEHYDROGENASE/REDUCTASE"/>
    <property type="match status" value="1"/>
</dbReference>
<dbReference type="RefSeq" id="XP_030280625.1">
    <property type="nucleotide sequence ID" value="XM_030424765.1"/>
</dbReference>
<comment type="similarity">
    <text evidence="1">Belongs to the short-chain dehydrogenases/reductases (SDR) family.</text>
</comment>
<reference evidence="2" key="2">
    <citation type="submission" date="2025-08" db="UniProtKB">
        <authorList>
            <consortium name="Ensembl"/>
        </authorList>
    </citation>
    <scope>IDENTIFICATION</scope>
</reference>
<evidence type="ECO:0000256" key="1">
    <source>
        <dbReference type="RuleBase" id="RU000363"/>
    </source>
</evidence>
<dbReference type="Proteomes" id="UP000472265">
    <property type="component" value="Chromosome 8"/>
</dbReference>
<evidence type="ECO:0000313" key="2">
    <source>
        <dbReference type="Ensembl" id="ENSSAUP00010006594.1"/>
    </source>
</evidence>
<protein>
    <submittedName>
        <fullName evidence="2">Si:dkey-12e7.4</fullName>
    </submittedName>
</protein>
<sequence length="263" mass="28152">MSAIRNFKNCGSVLVTGASRGLGLQIVDSLASGGFSPGKIIATTRQPSSAQKLQELAEKHPNIHIITLDAVNQESIEKSVEEVDRLVAEEGLNCLINNAGIKVESDFHTVTAEKMIENFHTNAVAPLMITKAYLPLLKRAASRGGAGGAGKMGIQRAAVINISSGLGSVELAWGEEAKNIRWYPYRTSKSALNMVSRCMAVDLEPDGILCMAVHPGWVRTDMGGSQAPLSPEESITSMLSVIGRLTEKEHGSFLNLTGEVLPW</sequence>
<dbReference type="GeneID" id="115586022"/>
<dbReference type="InterPro" id="IPR051468">
    <property type="entry name" value="Fungal_SecMetab_SDRs"/>
</dbReference>
<gene>
    <name evidence="2" type="primary">LOC115586022</name>
</gene>
<accession>A0A671TX44</accession>
<dbReference type="OMA" id="QGLNCLI"/>
<dbReference type="InterPro" id="IPR002347">
    <property type="entry name" value="SDR_fam"/>
</dbReference>
<reference evidence="2" key="3">
    <citation type="submission" date="2025-09" db="UniProtKB">
        <authorList>
            <consortium name="Ensembl"/>
        </authorList>
    </citation>
    <scope>IDENTIFICATION</scope>
</reference>
<dbReference type="GO" id="GO:0005737">
    <property type="term" value="C:cytoplasm"/>
    <property type="evidence" value="ECO:0007669"/>
    <property type="project" value="TreeGrafter"/>
</dbReference>
<name>A0A671TX44_SPAAU</name>
<dbReference type="InParanoid" id="A0A671TX44"/>
<evidence type="ECO:0000313" key="3">
    <source>
        <dbReference type="Proteomes" id="UP000472265"/>
    </source>
</evidence>
<dbReference type="PANTHER" id="PTHR43544:SF34">
    <property type="entry name" value="SI:DKEY-12E7.4"/>
    <property type="match status" value="1"/>
</dbReference>
<dbReference type="CDD" id="cd05325">
    <property type="entry name" value="carb_red_sniffer_like_SDR_c"/>
    <property type="match status" value="1"/>
</dbReference>
<organism evidence="2 3">
    <name type="scientific">Sparus aurata</name>
    <name type="common">Gilthead sea bream</name>
    <dbReference type="NCBI Taxonomy" id="8175"/>
    <lineage>
        <taxon>Eukaryota</taxon>
        <taxon>Metazoa</taxon>
        <taxon>Chordata</taxon>
        <taxon>Craniata</taxon>
        <taxon>Vertebrata</taxon>
        <taxon>Euteleostomi</taxon>
        <taxon>Actinopterygii</taxon>
        <taxon>Neopterygii</taxon>
        <taxon>Teleostei</taxon>
        <taxon>Neoteleostei</taxon>
        <taxon>Acanthomorphata</taxon>
        <taxon>Eupercaria</taxon>
        <taxon>Spariformes</taxon>
        <taxon>Sparidae</taxon>
        <taxon>Sparus</taxon>
    </lineage>
</organism>
<dbReference type="SUPFAM" id="SSF51735">
    <property type="entry name" value="NAD(P)-binding Rossmann-fold domains"/>
    <property type="match status" value="1"/>
</dbReference>
<dbReference type="PRINTS" id="PR00080">
    <property type="entry name" value="SDRFAMILY"/>
</dbReference>
<dbReference type="Gene3D" id="3.40.50.720">
    <property type="entry name" value="NAD(P)-binding Rossmann-like Domain"/>
    <property type="match status" value="1"/>
</dbReference>
<dbReference type="AlphaFoldDB" id="A0A671TX44"/>
<dbReference type="GeneTree" id="ENSGT00940000165046"/>
<dbReference type="Ensembl" id="ENSSAUT00010007094.1">
    <property type="protein sequence ID" value="ENSSAUP00010006594.1"/>
    <property type="gene ID" value="ENSSAUG00010003348.1"/>
</dbReference>
<dbReference type="PRINTS" id="PR00081">
    <property type="entry name" value="GDHRDH"/>
</dbReference>
<dbReference type="InterPro" id="IPR036291">
    <property type="entry name" value="NAD(P)-bd_dom_sf"/>
</dbReference>
<proteinExistence type="inferred from homology"/>
<dbReference type="GO" id="GO:0016491">
    <property type="term" value="F:oxidoreductase activity"/>
    <property type="evidence" value="ECO:0007669"/>
    <property type="project" value="TreeGrafter"/>
</dbReference>
<dbReference type="Pfam" id="PF00106">
    <property type="entry name" value="adh_short"/>
    <property type="match status" value="1"/>
</dbReference>